<name>A0A9E6ZQV8_9FLAO</name>
<feature type="domain" description="Transglutaminase-like" evidence="2">
    <location>
        <begin position="322"/>
        <end position="394"/>
    </location>
</feature>
<feature type="domain" description="DUF3857" evidence="3">
    <location>
        <begin position="69"/>
        <end position="209"/>
    </location>
</feature>
<dbReference type="AlphaFoldDB" id="A0A9E6ZQV8"/>
<dbReference type="Gene3D" id="2.60.40.3140">
    <property type="match status" value="1"/>
</dbReference>
<dbReference type="InterPro" id="IPR002931">
    <property type="entry name" value="Transglutaminase-like"/>
</dbReference>
<dbReference type="KEGG" id="fbm:MQE35_05925"/>
<keyword evidence="1" id="KW-0732">Signal</keyword>
<dbReference type="InterPro" id="IPR024618">
    <property type="entry name" value="DUF3857"/>
</dbReference>
<keyword evidence="5" id="KW-1185">Reference proteome</keyword>
<evidence type="ECO:0000259" key="3">
    <source>
        <dbReference type="Pfam" id="PF12969"/>
    </source>
</evidence>
<evidence type="ECO:0000313" key="4">
    <source>
        <dbReference type="EMBL" id="UOB18830.1"/>
    </source>
</evidence>
<gene>
    <name evidence="4" type="ORF">MQE35_05925</name>
</gene>
<evidence type="ECO:0000313" key="5">
    <source>
        <dbReference type="Proteomes" id="UP000831290"/>
    </source>
</evidence>
<proteinExistence type="predicted"/>
<dbReference type="Proteomes" id="UP000831290">
    <property type="component" value="Chromosome"/>
</dbReference>
<feature type="signal peptide" evidence="1">
    <location>
        <begin position="1"/>
        <end position="20"/>
    </location>
</feature>
<organism evidence="4 5">
    <name type="scientific">Abyssalbus ytuae</name>
    <dbReference type="NCBI Taxonomy" id="2926907"/>
    <lineage>
        <taxon>Bacteria</taxon>
        <taxon>Pseudomonadati</taxon>
        <taxon>Bacteroidota</taxon>
        <taxon>Flavobacteriia</taxon>
        <taxon>Flavobacteriales</taxon>
        <taxon>Flavobacteriaceae</taxon>
        <taxon>Abyssalbus</taxon>
    </lineage>
</organism>
<dbReference type="Pfam" id="PF01841">
    <property type="entry name" value="Transglut_core"/>
    <property type="match status" value="1"/>
</dbReference>
<evidence type="ECO:0000259" key="2">
    <source>
        <dbReference type="Pfam" id="PF01841"/>
    </source>
</evidence>
<dbReference type="Gene3D" id="3.10.620.30">
    <property type="match status" value="1"/>
</dbReference>
<accession>A0A9E6ZQV8</accession>
<dbReference type="Gene3D" id="2.60.120.1130">
    <property type="match status" value="1"/>
</dbReference>
<feature type="chain" id="PRO_5038725063" evidence="1">
    <location>
        <begin position="21"/>
        <end position="672"/>
    </location>
</feature>
<reference evidence="4" key="1">
    <citation type="submission" date="2022-03" db="EMBL/GenBank/DDBJ databases">
        <title>Description of Abyssus ytuae gen. nov., sp. nov., a novel member of the family Flavobacteriaceae isolated from the sediment of Mariana Trench.</title>
        <authorList>
            <person name="Zhang J."/>
            <person name="Xu X."/>
        </authorList>
    </citation>
    <scope>NUCLEOTIDE SEQUENCE</scope>
    <source>
        <strain evidence="4">MT3330</strain>
    </source>
</reference>
<dbReference type="EMBL" id="CP094358">
    <property type="protein sequence ID" value="UOB18830.1"/>
    <property type="molecule type" value="Genomic_DNA"/>
</dbReference>
<protein>
    <submittedName>
        <fullName evidence="4">DUF3857 and transglutaminase domain-containing protein</fullName>
    </submittedName>
</protein>
<dbReference type="RefSeq" id="WP_255845447.1">
    <property type="nucleotide sequence ID" value="NZ_CP094358.1"/>
</dbReference>
<evidence type="ECO:0000256" key="1">
    <source>
        <dbReference type="SAM" id="SignalP"/>
    </source>
</evidence>
<sequence>MKYFIFIFLLSAPLSTSVFSQTYKFGKVSKEELEEKFNPKDSSAPATILYKKQRVYYSYSEHNGFEVITEVEERIKFYNKEGFDHATEQIYLYQSSDADEKISNIKGVTYNLENGKIVEKKLEKSAIFNEDASRYRKIVKFTMPDIREGTVVEFKYDIRSPFNYNIDEIPLQFDIPVKRIEVAVEIPEYYHFKPRIKGYYMFTPQSSKKSGVINFTNKSRSGGYRFSVTKTTYTNSKINYIIDVTNIDLDDVPALKEEKYVNNINNYRSSIKYELSFTKFPDGVIKSYSTTWEDVAKKIYQYDDFGGELSKTAYFESDINELINNIPGESEKAAAIFNYVKNKMAWNGYYGYWCNDGVRKAYKANTGNTGEINLMLISMFRYAGLTADPVLVSTRSHGIPLFPTREGFNYVICALKINNNRVLLDASSKYSSPGILPERTLNWQGRLIRKDGTSLEINLMPTQPSQQIFSLMYSLEDNGTVKGKIRNQYTNHHAFSFREMYGATKEEDYLEQLENNFGGIEIEEYEIKNVEDLSKPITESYAFIRENAYDAIGDKLYVSPLLFLAMDKNPFKLDKREYPVDFSFPRTVRYLVNIQLPEGYKVETLPEGSAVMLPDNLGAFKYNIANNGNILQVIVNHEINTAIVLPIYYDILKEYYKQLVLKQTEKIVLTKV</sequence>
<dbReference type="Pfam" id="PF12969">
    <property type="entry name" value="DUF3857"/>
    <property type="match status" value="1"/>
</dbReference>